<evidence type="ECO:0000259" key="4">
    <source>
        <dbReference type="PROSITE" id="PS50949"/>
    </source>
</evidence>
<gene>
    <name evidence="5" type="ORF">QPJ95_02500</name>
</gene>
<dbReference type="InterPro" id="IPR008920">
    <property type="entry name" value="TF_FadR/GntR_C"/>
</dbReference>
<name>A0A9Y2KZ78_9RHOB</name>
<dbReference type="PANTHER" id="PTHR43537:SF53">
    <property type="entry name" value="HTH-TYPE TRANSCRIPTIONAL REPRESSOR NANR"/>
    <property type="match status" value="1"/>
</dbReference>
<dbReference type="PANTHER" id="PTHR43537">
    <property type="entry name" value="TRANSCRIPTIONAL REGULATOR, GNTR FAMILY"/>
    <property type="match status" value="1"/>
</dbReference>
<keyword evidence="1" id="KW-0805">Transcription regulation</keyword>
<keyword evidence="2" id="KW-0238">DNA-binding</keyword>
<dbReference type="KEGG" id="ppso:QPJ95_02500"/>
<dbReference type="Proteomes" id="UP001238334">
    <property type="component" value="Chromosome"/>
</dbReference>
<dbReference type="InterPro" id="IPR011711">
    <property type="entry name" value="GntR_C"/>
</dbReference>
<dbReference type="InterPro" id="IPR036388">
    <property type="entry name" value="WH-like_DNA-bd_sf"/>
</dbReference>
<accession>A0A9Y2KZ78</accession>
<dbReference type="RefSeq" id="WP_270918245.1">
    <property type="nucleotide sequence ID" value="NZ_CP127247.1"/>
</dbReference>
<dbReference type="Pfam" id="PF00392">
    <property type="entry name" value="GntR"/>
    <property type="match status" value="1"/>
</dbReference>
<dbReference type="CDD" id="cd07377">
    <property type="entry name" value="WHTH_GntR"/>
    <property type="match status" value="1"/>
</dbReference>
<keyword evidence="6" id="KW-1185">Reference proteome</keyword>
<dbReference type="Gene3D" id="1.20.120.530">
    <property type="entry name" value="GntR ligand-binding domain-like"/>
    <property type="match status" value="1"/>
</dbReference>
<sequence>MEIDAKSTEMGIYERIWAAIAERKLPPGTRLKEERLCEIFNVSRPRIRRALDQLGHDGLVKHIPHRGAFVATPSIDEARDVLYTRQVIEPGILRALTERITPNKIKTLRDHVAQEREAHSTGENAAIIRLSGAFHLLLAELAETPILTDVLRDLVSKSTLVTAVYQPKSVSQCGPDEHEDIIHHLQQGDTLGAIASMDHHLRDIETQLNLAQSADDAKLQADLLSNAFSEDT</sequence>
<organism evidence="5 6">
    <name type="scientific">Parasedimentitalea psychrophila</name>
    <dbReference type="NCBI Taxonomy" id="2997337"/>
    <lineage>
        <taxon>Bacteria</taxon>
        <taxon>Pseudomonadati</taxon>
        <taxon>Pseudomonadota</taxon>
        <taxon>Alphaproteobacteria</taxon>
        <taxon>Rhodobacterales</taxon>
        <taxon>Paracoccaceae</taxon>
        <taxon>Parasedimentitalea</taxon>
    </lineage>
</organism>
<dbReference type="InterPro" id="IPR036390">
    <property type="entry name" value="WH_DNA-bd_sf"/>
</dbReference>
<proteinExistence type="predicted"/>
<keyword evidence="3" id="KW-0804">Transcription</keyword>
<dbReference type="InterPro" id="IPR000524">
    <property type="entry name" value="Tscrpt_reg_HTH_GntR"/>
</dbReference>
<dbReference type="SMART" id="SM00895">
    <property type="entry name" value="FCD"/>
    <property type="match status" value="1"/>
</dbReference>
<dbReference type="PROSITE" id="PS50949">
    <property type="entry name" value="HTH_GNTR"/>
    <property type="match status" value="1"/>
</dbReference>
<feature type="domain" description="HTH gntR-type" evidence="4">
    <location>
        <begin position="6"/>
        <end position="73"/>
    </location>
</feature>
<evidence type="ECO:0000313" key="6">
    <source>
        <dbReference type="Proteomes" id="UP001238334"/>
    </source>
</evidence>
<dbReference type="GO" id="GO:0003677">
    <property type="term" value="F:DNA binding"/>
    <property type="evidence" value="ECO:0007669"/>
    <property type="project" value="UniProtKB-KW"/>
</dbReference>
<dbReference type="AlphaFoldDB" id="A0A9Y2KZ78"/>
<dbReference type="SMART" id="SM00345">
    <property type="entry name" value="HTH_GNTR"/>
    <property type="match status" value="1"/>
</dbReference>
<dbReference type="Gene3D" id="1.10.10.10">
    <property type="entry name" value="Winged helix-like DNA-binding domain superfamily/Winged helix DNA-binding domain"/>
    <property type="match status" value="1"/>
</dbReference>
<dbReference type="Pfam" id="PF07729">
    <property type="entry name" value="FCD"/>
    <property type="match status" value="1"/>
</dbReference>
<reference evidence="5 6" key="1">
    <citation type="submission" date="2023-06" db="EMBL/GenBank/DDBJ databases">
        <title>Parasedimentitalea psychrophila sp. nov., a psychrophilic bacterium isolated from deep-sea sediment.</title>
        <authorList>
            <person name="Li A."/>
        </authorList>
    </citation>
    <scope>NUCLEOTIDE SEQUENCE [LARGE SCALE GENOMIC DNA]</scope>
    <source>
        <strain evidence="5 6">QS115</strain>
    </source>
</reference>
<dbReference type="GO" id="GO:0003700">
    <property type="term" value="F:DNA-binding transcription factor activity"/>
    <property type="evidence" value="ECO:0007669"/>
    <property type="project" value="InterPro"/>
</dbReference>
<evidence type="ECO:0000256" key="2">
    <source>
        <dbReference type="ARBA" id="ARBA00023125"/>
    </source>
</evidence>
<evidence type="ECO:0000313" key="5">
    <source>
        <dbReference type="EMBL" id="WIY25826.1"/>
    </source>
</evidence>
<dbReference type="EMBL" id="CP127247">
    <property type="protein sequence ID" value="WIY25826.1"/>
    <property type="molecule type" value="Genomic_DNA"/>
</dbReference>
<dbReference type="SUPFAM" id="SSF48008">
    <property type="entry name" value="GntR ligand-binding domain-like"/>
    <property type="match status" value="1"/>
</dbReference>
<evidence type="ECO:0000256" key="1">
    <source>
        <dbReference type="ARBA" id="ARBA00023015"/>
    </source>
</evidence>
<evidence type="ECO:0000256" key="3">
    <source>
        <dbReference type="ARBA" id="ARBA00023163"/>
    </source>
</evidence>
<dbReference type="SUPFAM" id="SSF46785">
    <property type="entry name" value="Winged helix' DNA-binding domain"/>
    <property type="match status" value="1"/>
</dbReference>
<protein>
    <submittedName>
        <fullName evidence="5">GntR family transcriptional regulator</fullName>
    </submittedName>
</protein>